<dbReference type="OrthoDB" id="2661796at2"/>
<dbReference type="AlphaFoldDB" id="A0A4R2PVV5"/>
<sequence length="200" mass="21560">MSTYSLTCINDTESTWTFGLFQKLPNFEGLVSLAWKRSAVPPKGQAILQWDVVFNVSITDYKQTNGVGVYTSEQVLDTNLGQVWECQFVDGCQQLVPAADQSGVTGDELLIRNRSGRLGNLGVGMSGSSAVLQPDVEDNASAQFVVKPKYYLGLFNRLKKGEVIKSNVAVGPINLVYGSGRTEMTATAAMAGATISLTHD</sequence>
<evidence type="ECO:0000313" key="1">
    <source>
        <dbReference type="EMBL" id="TCP38281.1"/>
    </source>
</evidence>
<name>A0A4R2PVV5_RHOSA</name>
<dbReference type="InParanoid" id="A0A4R2PVV5"/>
<gene>
    <name evidence="1" type="ORF">EV659_101179</name>
</gene>
<proteinExistence type="predicted"/>
<reference evidence="1 2" key="1">
    <citation type="submission" date="2019-03" db="EMBL/GenBank/DDBJ databases">
        <title>Genomic Encyclopedia of Type Strains, Phase IV (KMG-IV): sequencing the most valuable type-strain genomes for metagenomic binning, comparative biology and taxonomic classification.</title>
        <authorList>
            <person name="Goeker M."/>
        </authorList>
    </citation>
    <scope>NUCLEOTIDE SEQUENCE [LARGE SCALE GENOMIC DNA]</scope>
    <source>
        <strain evidence="1 2">DSM 2132</strain>
    </source>
</reference>
<keyword evidence="2" id="KW-1185">Reference proteome</keyword>
<evidence type="ECO:0000313" key="2">
    <source>
        <dbReference type="Proteomes" id="UP000295399"/>
    </source>
</evidence>
<dbReference type="EMBL" id="SLXO01000001">
    <property type="protein sequence ID" value="TCP38281.1"/>
    <property type="molecule type" value="Genomic_DNA"/>
</dbReference>
<protein>
    <submittedName>
        <fullName evidence="1">Uncharacterized protein</fullName>
    </submittedName>
</protein>
<dbReference type="RefSeq" id="WP_132706609.1">
    <property type="nucleotide sequence ID" value="NZ_JACIGF010000001.1"/>
</dbReference>
<dbReference type="Proteomes" id="UP000295399">
    <property type="component" value="Unassembled WGS sequence"/>
</dbReference>
<organism evidence="1 2">
    <name type="scientific">Rhodothalassium salexigens DSM 2132</name>
    <dbReference type="NCBI Taxonomy" id="1188247"/>
    <lineage>
        <taxon>Bacteria</taxon>
        <taxon>Pseudomonadati</taxon>
        <taxon>Pseudomonadota</taxon>
        <taxon>Alphaproteobacteria</taxon>
        <taxon>Rhodothalassiales</taxon>
        <taxon>Rhodothalassiaceae</taxon>
        <taxon>Rhodothalassium</taxon>
    </lineage>
</organism>
<accession>A0A4R2PVV5</accession>
<comment type="caution">
    <text evidence="1">The sequence shown here is derived from an EMBL/GenBank/DDBJ whole genome shotgun (WGS) entry which is preliminary data.</text>
</comment>